<comment type="caution">
    <text evidence="9">The sequence shown here is derived from an EMBL/GenBank/DDBJ whole genome shotgun (WGS) entry which is preliminary data.</text>
</comment>
<evidence type="ECO:0000259" key="7">
    <source>
        <dbReference type="Pfam" id="PF00931"/>
    </source>
</evidence>
<organism evidence="9 10">
    <name type="scientific">Panicum virgatum</name>
    <name type="common">Blackwell switchgrass</name>
    <dbReference type="NCBI Taxonomy" id="38727"/>
    <lineage>
        <taxon>Eukaryota</taxon>
        <taxon>Viridiplantae</taxon>
        <taxon>Streptophyta</taxon>
        <taxon>Embryophyta</taxon>
        <taxon>Tracheophyta</taxon>
        <taxon>Spermatophyta</taxon>
        <taxon>Magnoliopsida</taxon>
        <taxon>Liliopsida</taxon>
        <taxon>Poales</taxon>
        <taxon>Poaceae</taxon>
        <taxon>PACMAD clade</taxon>
        <taxon>Panicoideae</taxon>
        <taxon>Panicodae</taxon>
        <taxon>Paniceae</taxon>
        <taxon>Panicinae</taxon>
        <taxon>Panicum</taxon>
        <taxon>Panicum sect. Hiantes</taxon>
    </lineage>
</organism>
<dbReference type="InterPro" id="IPR057135">
    <property type="entry name" value="At4g27190-like_LRR"/>
</dbReference>
<keyword evidence="2" id="KW-0677">Repeat</keyword>
<dbReference type="InterPro" id="IPR002182">
    <property type="entry name" value="NB-ARC"/>
</dbReference>
<keyword evidence="5" id="KW-0812">Transmembrane</keyword>
<keyword evidence="6" id="KW-0732">Signal</keyword>
<dbReference type="AlphaFoldDB" id="A0A8T0T2A3"/>
<dbReference type="SUPFAM" id="SSF52058">
    <property type="entry name" value="L domain-like"/>
    <property type="match status" value="1"/>
</dbReference>
<reference evidence="9" key="1">
    <citation type="submission" date="2020-05" db="EMBL/GenBank/DDBJ databases">
        <title>WGS assembly of Panicum virgatum.</title>
        <authorList>
            <person name="Lovell J.T."/>
            <person name="Jenkins J."/>
            <person name="Shu S."/>
            <person name="Juenger T.E."/>
            <person name="Schmutz J."/>
        </authorList>
    </citation>
    <scope>NUCLEOTIDE SEQUENCE</scope>
    <source>
        <strain evidence="9">AP13</strain>
    </source>
</reference>
<dbReference type="InterPro" id="IPR032675">
    <property type="entry name" value="LRR_dom_sf"/>
</dbReference>
<keyword evidence="4" id="KW-0547">Nucleotide-binding</keyword>
<evidence type="ECO:0000256" key="3">
    <source>
        <dbReference type="ARBA" id="ARBA00022821"/>
    </source>
</evidence>
<dbReference type="GO" id="GO:0042742">
    <property type="term" value="P:defense response to bacterium"/>
    <property type="evidence" value="ECO:0007669"/>
    <property type="project" value="UniProtKB-ARBA"/>
</dbReference>
<accession>A0A8T0T2A3</accession>
<dbReference type="EMBL" id="CM029045">
    <property type="protein sequence ID" value="KAG2603454.1"/>
    <property type="molecule type" value="Genomic_DNA"/>
</dbReference>
<keyword evidence="10" id="KW-1185">Reference proteome</keyword>
<keyword evidence="3" id="KW-0611">Plant defense</keyword>
<comment type="similarity">
    <text evidence="1">Belongs to the disease resistance NB-LRR family.</text>
</comment>
<protein>
    <recommendedName>
        <fullName evidence="11">NB-ARC domain-containing protein</fullName>
    </recommendedName>
</protein>
<dbReference type="InterPro" id="IPR050905">
    <property type="entry name" value="Plant_NBS-LRR"/>
</dbReference>
<keyword evidence="5" id="KW-1133">Transmembrane helix</keyword>
<evidence type="ECO:0000313" key="9">
    <source>
        <dbReference type="EMBL" id="KAG2603454.1"/>
    </source>
</evidence>
<dbReference type="GO" id="GO:0002758">
    <property type="term" value="P:innate immune response-activating signaling pathway"/>
    <property type="evidence" value="ECO:0007669"/>
    <property type="project" value="UniProtKB-ARBA"/>
</dbReference>
<dbReference type="PANTHER" id="PTHR33463">
    <property type="entry name" value="NB-ARC DOMAIN-CONTAINING PROTEIN-RELATED"/>
    <property type="match status" value="1"/>
</dbReference>
<feature type="transmembrane region" description="Helical" evidence="5">
    <location>
        <begin position="27"/>
        <end position="48"/>
    </location>
</feature>
<evidence type="ECO:0000256" key="5">
    <source>
        <dbReference type="SAM" id="Phobius"/>
    </source>
</evidence>
<dbReference type="InterPro" id="IPR036388">
    <property type="entry name" value="WH-like_DNA-bd_sf"/>
</dbReference>
<dbReference type="InterPro" id="IPR027417">
    <property type="entry name" value="P-loop_NTPase"/>
</dbReference>
<dbReference type="Gene3D" id="3.80.10.10">
    <property type="entry name" value="Ribonuclease Inhibitor"/>
    <property type="match status" value="2"/>
</dbReference>
<feature type="domain" description="Disease resistance protein At4g27190-like leucine-rich repeats" evidence="8">
    <location>
        <begin position="806"/>
        <end position="896"/>
    </location>
</feature>
<evidence type="ECO:0000256" key="1">
    <source>
        <dbReference type="ARBA" id="ARBA00008894"/>
    </source>
</evidence>
<evidence type="ECO:0000256" key="6">
    <source>
        <dbReference type="SAM" id="SignalP"/>
    </source>
</evidence>
<dbReference type="InterPro" id="IPR042197">
    <property type="entry name" value="Apaf_helical"/>
</dbReference>
<dbReference type="Pfam" id="PF00931">
    <property type="entry name" value="NB-ARC"/>
    <property type="match status" value="1"/>
</dbReference>
<keyword evidence="4" id="KW-0067">ATP-binding</keyword>
<evidence type="ECO:0000256" key="2">
    <source>
        <dbReference type="ARBA" id="ARBA00022737"/>
    </source>
</evidence>
<dbReference type="Gene3D" id="3.40.50.300">
    <property type="entry name" value="P-loop containing nucleotide triphosphate hydrolases"/>
    <property type="match status" value="1"/>
</dbReference>
<dbReference type="GO" id="GO:0009626">
    <property type="term" value="P:plant-type hypersensitive response"/>
    <property type="evidence" value="ECO:0007669"/>
    <property type="project" value="UniProtKB-ARBA"/>
</dbReference>
<proteinExistence type="inferred from homology"/>
<feature type="domain" description="NB-ARC" evidence="7">
    <location>
        <begin position="180"/>
        <end position="351"/>
    </location>
</feature>
<evidence type="ECO:0000313" key="10">
    <source>
        <dbReference type="Proteomes" id="UP000823388"/>
    </source>
</evidence>
<dbReference type="GO" id="GO:0005524">
    <property type="term" value="F:ATP binding"/>
    <property type="evidence" value="ECO:0007669"/>
    <property type="project" value="UniProtKB-KW"/>
</dbReference>
<keyword evidence="5" id="KW-0472">Membrane</keyword>
<dbReference type="GO" id="GO:0043531">
    <property type="term" value="F:ADP binding"/>
    <property type="evidence" value="ECO:0007669"/>
    <property type="project" value="InterPro"/>
</dbReference>
<dbReference type="Proteomes" id="UP000823388">
    <property type="component" value="Chromosome 5K"/>
</dbReference>
<name>A0A8T0T2A3_PANVG</name>
<dbReference type="PRINTS" id="PR00364">
    <property type="entry name" value="DISEASERSIST"/>
</dbReference>
<evidence type="ECO:0000259" key="8">
    <source>
        <dbReference type="Pfam" id="PF23247"/>
    </source>
</evidence>
<evidence type="ECO:0000256" key="4">
    <source>
        <dbReference type="ARBA" id="ARBA00022840"/>
    </source>
</evidence>
<feature type="signal peptide" evidence="6">
    <location>
        <begin position="1"/>
        <end position="19"/>
    </location>
</feature>
<dbReference type="SUPFAM" id="SSF52540">
    <property type="entry name" value="P-loop containing nucleoside triphosphate hydrolases"/>
    <property type="match status" value="1"/>
</dbReference>
<sequence length="938" mass="107298">MKLQGFCLWLLSLRVHGGARRTAEGRDMPLIVVPVLLGILVVFITKLWDPIAEYVGYPLDVRRRVEDLQDAVQRLRSIQADLHRLDPRPSSEQGKGWVQSVQNLCLKEEKIKTGYDGCGLNYLSYCYFSKQADKEMKKATDLIVTGKELLKEAQAKPHPVRDVPPQHPQDQLWGMDSYKKKVRDFIQDTNTKSGLLGIWGMAGVGKTSLVKLFRDSSAEYAPLDFDHVLFVRAGRGCTVGDTQKAIAASMRLPVVPDETSQEGIIYNHFKDKNFLLLIDDLWGYLELKDVGIPMPLGIAPVLPLQEYRRKVVFTTRSKHVCGQMGCAENSIRLECLNQDDARKLFEDKVGKEIIKDTQLGMLARELADECGGLAMALCTIGQAMSTKKDPKEWRSAINLLKKSKLLEITNTDEELFERLKFDYDKMTENRKKCFLMCSLWAEDKNIPKEKLIEWWVGLGFLDASDSVNEGYFIINGLVDASMLEKGDNGLDSTENSHVKMHKMIRKMALWIVNDRGHQNIWLPHSVHRLAFSEEKWSKVERAWISTADTSRWSSSIRCPHLVMLVARQPFSLESAPNFEDITFLDLEGINLVKFPSEICGLDRLQYLNLSASEFDGLHEDLTKLSNLKYLHIRGIGGLQTIPKDLISQLKKLQLLDLFCSGATSHKVQYLTSLLEELESKTINLLYFGITVHTRADIEQLEKLFSSVCTQALCMDQFEDFFHERALARMSLRRCEFEDERHLKKIDLRLLSCLENMRELAITKSSVQVLVAEGHNEYGLLPNLGFLELRNLSKLQAVTWKNAGLDIRVVVINRCTKLRHATWVRHLQRLEELTISECPELKQVINNAEEAHQAGVSFCKLRKLKLELLPELFNISEQDFPFKELSYVRVADCEKLKFIKIQQRINQKKIRIDCNIGWWTSSVENQGIASSLFDPRFCL</sequence>
<gene>
    <name evidence="9" type="ORF">PVAP13_5KG772866</name>
</gene>
<feature type="chain" id="PRO_5035818848" description="NB-ARC domain-containing protein" evidence="6">
    <location>
        <begin position="20"/>
        <end position="938"/>
    </location>
</feature>
<dbReference type="FunFam" id="1.10.10.10:FF:000322">
    <property type="entry name" value="Probable disease resistance protein At1g63360"/>
    <property type="match status" value="1"/>
</dbReference>
<dbReference type="OrthoDB" id="694514at2759"/>
<dbReference type="Gene3D" id="1.10.8.430">
    <property type="entry name" value="Helical domain of apoptotic protease-activating factors"/>
    <property type="match status" value="1"/>
</dbReference>
<dbReference type="Gene3D" id="1.10.10.10">
    <property type="entry name" value="Winged helix-like DNA-binding domain superfamily/Winged helix DNA-binding domain"/>
    <property type="match status" value="1"/>
</dbReference>
<evidence type="ECO:0008006" key="11">
    <source>
        <dbReference type="Google" id="ProtNLM"/>
    </source>
</evidence>
<dbReference type="Pfam" id="PF23247">
    <property type="entry name" value="LRR_RPS2"/>
    <property type="match status" value="1"/>
</dbReference>